<sequence length="112" mass="12555">MENLTITLKIDGKDKRFTTPAFVKGSLFRQAVEVSQAIETEEFDINNLDSYIQFVCEVFGNKFTVDEFENGIDGRKLLQTIYGTTFFVLNQVSKASALLTGDIEASEDEGKN</sequence>
<dbReference type="Pfam" id="PF23857">
    <property type="entry name" value="Phage_TAC_19"/>
    <property type="match status" value="1"/>
</dbReference>
<dbReference type="Proteomes" id="UP000679950">
    <property type="component" value="Unassembled WGS sequence"/>
</dbReference>
<comment type="caution">
    <text evidence="1">The sequence shown here is derived from an EMBL/GenBank/DDBJ whole genome shotgun (WGS) entry which is preliminary data.</text>
</comment>
<organism evidence="1 2">
    <name type="scientific">Lederbergia ruris</name>
    <dbReference type="NCBI Taxonomy" id="217495"/>
    <lineage>
        <taxon>Bacteria</taxon>
        <taxon>Bacillati</taxon>
        <taxon>Bacillota</taxon>
        <taxon>Bacilli</taxon>
        <taxon>Bacillales</taxon>
        <taxon>Bacillaceae</taxon>
        <taxon>Lederbergia</taxon>
    </lineage>
</organism>
<reference evidence="1 2" key="1">
    <citation type="submission" date="2021-03" db="EMBL/GenBank/DDBJ databases">
        <title>Antimicrobial resistance genes in bacteria isolated from Japanese honey, and their potential for conferring macrolide and lincosamide resistance in the American foulbrood pathogen Paenibacillus larvae.</title>
        <authorList>
            <person name="Okamoto M."/>
            <person name="Kumagai M."/>
            <person name="Kanamori H."/>
            <person name="Takamatsu D."/>
        </authorList>
    </citation>
    <scope>NUCLEOTIDE SEQUENCE [LARGE SCALE GENOMIC DNA]</scope>
    <source>
        <strain evidence="1 2">J8TS2</strain>
    </source>
</reference>
<dbReference type="RefSeq" id="WP_212967138.1">
    <property type="nucleotide sequence ID" value="NZ_BORB01000039.1"/>
</dbReference>
<dbReference type="EMBL" id="BORB01000039">
    <property type="protein sequence ID" value="GIN59244.1"/>
    <property type="molecule type" value="Genomic_DNA"/>
</dbReference>
<gene>
    <name evidence="1" type="ORF">J8TS2_35630</name>
</gene>
<evidence type="ECO:0000313" key="1">
    <source>
        <dbReference type="EMBL" id="GIN59244.1"/>
    </source>
</evidence>
<evidence type="ECO:0000313" key="2">
    <source>
        <dbReference type="Proteomes" id="UP000679950"/>
    </source>
</evidence>
<name>A0ABQ4KQ39_9BACI</name>
<keyword evidence="2" id="KW-1185">Reference proteome</keyword>
<dbReference type="InterPro" id="IPR057006">
    <property type="entry name" value="Phage_TAC_19"/>
</dbReference>
<protein>
    <recommendedName>
        <fullName evidence="3">Phage protein</fullName>
    </recommendedName>
</protein>
<dbReference type="NCBIfam" id="NF047360">
    <property type="entry name" value="tail_chap_PVL"/>
    <property type="match status" value="1"/>
</dbReference>
<proteinExistence type="predicted"/>
<evidence type="ECO:0008006" key="3">
    <source>
        <dbReference type="Google" id="ProtNLM"/>
    </source>
</evidence>
<accession>A0ABQ4KQ39</accession>